<dbReference type="PRINTS" id="PR01653">
    <property type="entry name" value="TCTPROTEIN"/>
</dbReference>
<evidence type="ECO:0000313" key="5">
    <source>
        <dbReference type="Proteomes" id="UP001465668"/>
    </source>
</evidence>
<dbReference type="Gene3D" id="2.170.150.10">
    <property type="entry name" value="Metal Binding Protein, Guanine Nucleotide Exchange Factor, Chain A"/>
    <property type="match status" value="1"/>
</dbReference>
<dbReference type="Pfam" id="PF00838">
    <property type="entry name" value="TCTP"/>
    <property type="match status" value="1"/>
</dbReference>
<organism evidence="4 5">
    <name type="scientific">Seiridium cardinale</name>
    <dbReference type="NCBI Taxonomy" id="138064"/>
    <lineage>
        <taxon>Eukaryota</taxon>
        <taxon>Fungi</taxon>
        <taxon>Dikarya</taxon>
        <taxon>Ascomycota</taxon>
        <taxon>Pezizomycotina</taxon>
        <taxon>Sordariomycetes</taxon>
        <taxon>Xylariomycetidae</taxon>
        <taxon>Amphisphaeriales</taxon>
        <taxon>Sporocadaceae</taxon>
        <taxon>Seiridium</taxon>
    </lineage>
</organism>
<comment type="caution">
    <text evidence="4">The sequence shown here is derived from an EMBL/GenBank/DDBJ whole genome shotgun (WGS) entry which is preliminary data.</text>
</comment>
<dbReference type="PANTHER" id="PTHR11991">
    <property type="entry name" value="TRANSLATIONALLY CONTROLLED TUMOR PROTEIN-RELATED"/>
    <property type="match status" value="1"/>
</dbReference>
<keyword evidence="5" id="KW-1185">Reference proteome</keyword>
<gene>
    <name evidence="4" type="ORF">SCAR479_10743</name>
</gene>
<dbReference type="InterPro" id="IPR018105">
    <property type="entry name" value="Translational_control_tumour_p"/>
</dbReference>
<dbReference type="InterPro" id="IPR011057">
    <property type="entry name" value="Mss4-like_sf"/>
</dbReference>
<protein>
    <recommendedName>
        <fullName evidence="1">Translationally-controlled tumor protein homolog</fullName>
    </recommendedName>
</protein>
<dbReference type="SUPFAM" id="SSF51316">
    <property type="entry name" value="Mss4-like"/>
    <property type="match status" value="1"/>
</dbReference>
<accession>A0ABR2XFX8</accession>
<feature type="domain" description="TCTP" evidence="3">
    <location>
        <begin position="65"/>
        <end position="236"/>
    </location>
</feature>
<comment type="similarity">
    <text evidence="2">Belongs to the TCTP family.</text>
</comment>
<reference evidence="4 5" key="1">
    <citation type="submission" date="2024-02" db="EMBL/GenBank/DDBJ databases">
        <title>First draft genome assembly of two strains of Seiridium cardinale.</title>
        <authorList>
            <person name="Emiliani G."/>
            <person name="Scali E."/>
        </authorList>
    </citation>
    <scope>NUCLEOTIDE SEQUENCE [LARGE SCALE GENOMIC DNA]</scope>
    <source>
        <strain evidence="4 5">BM-138-000479</strain>
    </source>
</reference>
<proteinExistence type="inferred from homology"/>
<evidence type="ECO:0000256" key="1">
    <source>
        <dbReference type="ARBA" id="ARBA00014759"/>
    </source>
</evidence>
<name>A0ABR2XFX8_9PEZI</name>
<evidence type="ECO:0000313" key="4">
    <source>
        <dbReference type="EMBL" id="KAK9772526.1"/>
    </source>
</evidence>
<dbReference type="InterPro" id="IPR034737">
    <property type="entry name" value="TCTP"/>
</dbReference>
<dbReference type="PROSITE" id="PS51797">
    <property type="entry name" value="TCTP_3"/>
    <property type="match status" value="1"/>
</dbReference>
<dbReference type="PANTHER" id="PTHR11991:SF0">
    <property type="entry name" value="TRANSLATIONALLY-CONTROLLED TUMOR PROTEIN"/>
    <property type="match status" value="1"/>
</dbReference>
<evidence type="ECO:0000259" key="3">
    <source>
        <dbReference type="PROSITE" id="PS51797"/>
    </source>
</evidence>
<dbReference type="InterPro" id="IPR011323">
    <property type="entry name" value="Mss4/transl-control_tumour"/>
</dbReference>
<dbReference type="EMBL" id="JARVKM010000060">
    <property type="protein sequence ID" value="KAK9772526.1"/>
    <property type="molecule type" value="Genomic_DNA"/>
</dbReference>
<dbReference type="Proteomes" id="UP001465668">
    <property type="component" value="Unassembled WGS sequence"/>
</dbReference>
<sequence length="236" mass="26441">MPPTLLLMRPVKFEAVSNFLLPLLDTLREVCLFPYDKPILTPSSSLPTSFLCHISQASLRCTVKMIIYKDIVTGSELISDSYDLKEVDGILFEADCAMISVGGESFDTGANASAEEAEEGTEDGIKKVNNVIHSFQLQPMEMDKKQYTSHIKGYIKVVKAHMDKTGASEEEKEAFKTKGQDFLKRVLKNFGDYETYIGESGVSDNDDQQVVLLNYREDGVTPFFTFWKHGLKGEKV</sequence>
<evidence type="ECO:0000256" key="2">
    <source>
        <dbReference type="PROSITE-ProRule" id="PRU01133"/>
    </source>
</evidence>